<organism evidence="10 11">
    <name type="scientific">Bdellovibrio bacteriovorus</name>
    <dbReference type="NCBI Taxonomy" id="959"/>
    <lineage>
        <taxon>Bacteria</taxon>
        <taxon>Pseudomonadati</taxon>
        <taxon>Bdellovibrionota</taxon>
        <taxon>Bdellovibrionia</taxon>
        <taxon>Bdellovibrionales</taxon>
        <taxon>Pseudobdellovibrionaceae</taxon>
        <taxon>Bdellovibrio</taxon>
    </lineage>
</organism>
<evidence type="ECO:0000259" key="9">
    <source>
        <dbReference type="Pfam" id="PF00275"/>
    </source>
</evidence>
<dbReference type="GO" id="GO:0003866">
    <property type="term" value="F:3-phosphoshikimate 1-carboxyvinyltransferase activity"/>
    <property type="evidence" value="ECO:0007669"/>
    <property type="project" value="UniProtKB-EC"/>
</dbReference>
<dbReference type="EMBL" id="LUKE01000001">
    <property type="protein sequence ID" value="KYG66296.1"/>
    <property type="molecule type" value="Genomic_DNA"/>
</dbReference>
<evidence type="ECO:0000256" key="3">
    <source>
        <dbReference type="ARBA" id="ARBA00012450"/>
    </source>
</evidence>
<evidence type="ECO:0000256" key="5">
    <source>
        <dbReference type="ARBA" id="ARBA00022679"/>
    </source>
</evidence>
<comment type="catalytic activity">
    <reaction evidence="8">
        <text>3-phosphoshikimate + phosphoenolpyruvate = 5-O-(1-carboxyvinyl)-3-phosphoshikimate + phosphate</text>
        <dbReference type="Rhea" id="RHEA:21256"/>
        <dbReference type="ChEBI" id="CHEBI:43474"/>
        <dbReference type="ChEBI" id="CHEBI:57701"/>
        <dbReference type="ChEBI" id="CHEBI:58702"/>
        <dbReference type="ChEBI" id="CHEBI:145989"/>
        <dbReference type="EC" id="2.5.1.19"/>
    </reaction>
    <physiologicalReaction direction="left-to-right" evidence="8">
        <dbReference type="Rhea" id="RHEA:21257"/>
    </physiologicalReaction>
</comment>
<evidence type="ECO:0000256" key="1">
    <source>
        <dbReference type="ARBA" id="ARBA00004811"/>
    </source>
</evidence>
<dbReference type="RefSeq" id="WP_061833862.1">
    <property type="nucleotide sequence ID" value="NZ_LUKE01000001.1"/>
</dbReference>
<keyword evidence="6" id="KW-0057">Aromatic amino acid biosynthesis</keyword>
<dbReference type="PANTHER" id="PTHR21090">
    <property type="entry name" value="AROM/DEHYDROQUINATE SYNTHASE"/>
    <property type="match status" value="1"/>
</dbReference>
<feature type="domain" description="Enolpyruvate transferase" evidence="9">
    <location>
        <begin position="54"/>
        <end position="385"/>
    </location>
</feature>
<dbReference type="Proteomes" id="UP000075320">
    <property type="component" value="Unassembled WGS sequence"/>
</dbReference>
<dbReference type="EC" id="2.5.1.19" evidence="3"/>
<dbReference type="GO" id="GO:0008652">
    <property type="term" value="P:amino acid biosynthetic process"/>
    <property type="evidence" value="ECO:0007669"/>
    <property type="project" value="UniProtKB-KW"/>
</dbReference>
<dbReference type="UniPathway" id="UPA00053">
    <property type="reaction ID" value="UER00089"/>
</dbReference>
<keyword evidence="5 10" id="KW-0808">Transferase</keyword>
<dbReference type="InterPro" id="IPR001986">
    <property type="entry name" value="Enolpyruvate_Tfrase_dom"/>
</dbReference>
<dbReference type="InterPro" id="IPR013792">
    <property type="entry name" value="RNA3'P_cycl/enolpyr_Trfase_a/b"/>
</dbReference>
<dbReference type="SUPFAM" id="SSF55205">
    <property type="entry name" value="EPT/RTPC-like"/>
    <property type="match status" value="1"/>
</dbReference>
<comment type="pathway">
    <text evidence="1">Metabolic intermediate biosynthesis; chorismate biosynthesis; chorismate from D-erythrose 4-phosphate and phosphoenolpyruvate: step 6/7.</text>
</comment>
<keyword evidence="11" id="KW-1185">Reference proteome</keyword>
<accession>A0A150WPK6</accession>
<comment type="caution">
    <text evidence="10">The sequence shown here is derived from an EMBL/GenBank/DDBJ whole genome shotgun (WGS) entry which is preliminary data.</text>
</comment>
<dbReference type="GO" id="GO:0009073">
    <property type="term" value="P:aromatic amino acid family biosynthetic process"/>
    <property type="evidence" value="ECO:0007669"/>
    <property type="project" value="UniProtKB-KW"/>
</dbReference>
<gene>
    <name evidence="10" type="ORF">AZI86_04365</name>
</gene>
<protein>
    <recommendedName>
        <fullName evidence="3">3-phosphoshikimate 1-carboxyvinyltransferase</fullName>
        <ecNumber evidence="3">2.5.1.19</ecNumber>
    </recommendedName>
    <alternativeName>
        <fullName evidence="7">5-enolpyruvylshikimate-3-phosphate synthase</fullName>
    </alternativeName>
</protein>
<evidence type="ECO:0000313" key="11">
    <source>
        <dbReference type="Proteomes" id="UP000075320"/>
    </source>
</evidence>
<dbReference type="InterPro" id="IPR006264">
    <property type="entry name" value="EPSP_synthase"/>
</dbReference>
<evidence type="ECO:0000256" key="2">
    <source>
        <dbReference type="ARBA" id="ARBA00009948"/>
    </source>
</evidence>
<proteinExistence type="inferred from homology"/>
<evidence type="ECO:0000313" key="10">
    <source>
        <dbReference type="EMBL" id="KYG66296.1"/>
    </source>
</evidence>
<dbReference type="GO" id="GO:0009423">
    <property type="term" value="P:chorismate biosynthetic process"/>
    <property type="evidence" value="ECO:0007669"/>
    <property type="project" value="UniProtKB-UniPathway"/>
</dbReference>
<keyword evidence="4" id="KW-0028">Amino-acid biosynthesis</keyword>
<dbReference type="AlphaFoldDB" id="A0A150WPK6"/>
<evidence type="ECO:0000256" key="4">
    <source>
        <dbReference type="ARBA" id="ARBA00022605"/>
    </source>
</evidence>
<comment type="similarity">
    <text evidence="2">Belongs to the EPSP synthase family.</text>
</comment>
<reference evidence="10 11" key="1">
    <citation type="submission" date="2016-03" db="EMBL/GenBank/DDBJ databases">
        <authorList>
            <person name="Ploux O."/>
        </authorList>
    </citation>
    <scope>NUCLEOTIDE SEQUENCE [LARGE SCALE GENOMIC DNA]</scope>
    <source>
        <strain evidence="10 11">R0</strain>
    </source>
</reference>
<dbReference type="PIRSF" id="PIRSF000505">
    <property type="entry name" value="EPSPS"/>
    <property type="match status" value="1"/>
</dbReference>
<dbReference type="PANTHER" id="PTHR21090:SF5">
    <property type="entry name" value="PENTAFUNCTIONAL AROM POLYPEPTIDE"/>
    <property type="match status" value="1"/>
</dbReference>
<dbReference type="OrthoDB" id="9809920at2"/>
<evidence type="ECO:0000256" key="7">
    <source>
        <dbReference type="ARBA" id="ARBA00030046"/>
    </source>
</evidence>
<evidence type="ECO:0000256" key="8">
    <source>
        <dbReference type="ARBA" id="ARBA00044633"/>
    </source>
</evidence>
<dbReference type="Pfam" id="PF00275">
    <property type="entry name" value="EPSP_synthase"/>
    <property type="match status" value="1"/>
</dbReference>
<evidence type="ECO:0000256" key="6">
    <source>
        <dbReference type="ARBA" id="ARBA00023141"/>
    </source>
</evidence>
<name>A0A150WPK6_BDEBC</name>
<dbReference type="InterPro" id="IPR036968">
    <property type="entry name" value="Enolpyruvate_Tfrase_sf"/>
</dbReference>
<sequence>MNKFYFQGDIPGSKSIFNRALIVKSFFPVLDLHGFSNCDDVRHMREGLKIFRDRNRIDCGEGGTTFRFMALRVSRQKGVHTLEATARLMQRPKGGLLALLKQLGVQAKVKGNELFIMGEGWKRPRNPIFVDTSESSQYASALVLNAWLLDFDLEFELTGDKVSESYFELTLEMVKEMGMRIKKTERGYLIPSGQRISKLEWTVEPDLSSGFTMAAAGALAGEVTINNFPEKSSQPDLVFLDVFKKMNIDFTLAGHILTVKQTPSMKSVDVDLFQSPDLFPVLAVVCSWAHGVSKLHGAPHLALKESNRIQRVADLFKLLDVQHEVLPDGMIIHGNPQQKLKKNIRFNPDQDHRMVMAAALMKLKGHDIHVEDPHVINKSFPEFWGMIGLTP</sequence>
<dbReference type="Gene3D" id="3.65.10.10">
    <property type="entry name" value="Enolpyruvate transferase domain"/>
    <property type="match status" value="2"/>
</dbReference>